<comment type="caution">
    <text evidence="1">The sequence shown here is derived from an EMBL/GenBank/DDBJ whole genome shotgun (WGS) entry which is preliminary data.</text>
</comment>
<proteinExistence type="predicted"/>
<evidence type="ECO:0000313" key="1">
    <source>
        <dbReference type="EMBL" id="GGE36901.1"/>
    </source>
</evidence>
<dbReference type="InterPro" id="IPR018641">
    <property type="entry name" value="Trfase_1_rSAM/seldom-assoc"/>
</dbReference>
<gene>
    <name evidence="1" type="ORF">GCM10011360_25850</name>
</gene>
<keyword evidence="2" id="KW-1185">Reference proteome</keyword>
<dbReference type="EMBL" id="BMFJ01000001">
    <property type="protein sequence ID" value="GGE36901.1"/>
    <property type="molecule type" value="Genomic_DNA"/>
</dbReference>
<dbReference type="SUPFAM" id="SSF53448">
    <property type="entry name" value="Nucleotide-diphospho-sugar transferases"/>
    <property type="match status" value="1"/>
</dbReference>
<dbReference type="Gene3D" id="3.90.550.10">
    <property type="entry name" value="Spore Coat Polysaccharide Biosynthesis Protein SpsA, Chain A"/>
    <property type="match status" value="1"/>
</dbReference>
<dbReference type="Proteomes" id="UP000612855">
    <property type="component" value="Unassembled WGS sequence"/>
</dbReference>
<dbReference type="Pfam" id="PF09837">
    <property type="entry name" value="DUF2064"/>
    <property type="match status" value="1"/>
</dbReference>
<reference evidence="2" key="1">
    <citation type="journal article" date="2019" name="Int. J. Syst. Evol. Microbiol.">
        <title>The Global Catalogue of Microorganisms (GCM) 10K type strain sequencing project: providing services to taxonomists for standard genome sequencing and annotation.</title>
        <authorList>
            <consortium name="The Broad Institute Genomics Platform"/>
            <consortium name="The Broad Institute Genome Sequencing Center for Infectious Disease"/>
            <person name="Wu L."/>
            <person name="Ma J."/>
        </authorList>
    </citation>
    <scope>NUCLEOTIDE SEQUENCE [LARGE SCALE GENOMIC DNA]</scope>
    <source>
        <strain evidence="2">CGMCC 1.12664</strain>
    </source>
</reference>
<dbReference type="PANTHER" id="PTHR36529">
    <property type="entry name" value="SLL1095 PROTEIN"/>
    <property type="match status" value="1"/>
</dbReference>
<evidence type="ECO:0000313" key="2">
    <source>
        <dbReference type="Proteomes" id="UP000612855"/>
    </source>
</evidence>
<sequence>MRQRLVVMVKEPRPGRVKTRLARGIGTVAAAWWMRHQVARLLRRVRDPRWEVWLAVSPDRALRSAVWPGDLPRVAQGGGDLGARMGRIFSRRGDPSGSPTLIIGSDIPGVNRAHIARAFRALASHEAVIGPAPDGGYWAIGIRRAPPAGMFDGVRWSTGHAMADTLASIPSLRVAVTDTLSDVDEPGDLKIPADP</sequence>
<dbReference type="InterPro" id="IPR029044">
    <property type="entry name" value="Nucleotide-diphossugar_trans"/>
</dbReference>
<accession>A0A917AA30</accession>
<dbReference type="NCBIfam" id="TIGR04282">
    <property type="entry name" value="glyco_like_cofC"/>
    <property type="match status" value="1"/>
</dbReference>
<dbReference type="PANTHER" id="PTHR36529:SF1">
    <property type="entry name" value="GLYCOSYLTRANSFERASE"/>
    <property type="match status" value="1"/>
</dbReference>
<dbReference type="RefSeq" id="WP_188478080.1">
    <property type="nucleotide sequence ID" value="NZ_BMFJ01000001.1"/>
</dbReference>
<organism evidence="1 2">
    <name type="scientific">Primorskyibacter flagellatus</name>
    <dbReference type="NCBI Taxonomy" id="1387277"/>
    <lineage>
        <taxon>Bacteria</taxon>
        <taxon>Pseudomonadati</taxon>
        <taxon>Pseudomonadota</taxon>
        <taxon>Alphaproteobacteria</taxon>
        <taxon>Rhodobacterales</taxon>
        <taxon>Roseobacteraceae</taxon>
        <taxon>Primorskyibacter</taxon>
    </lineage>
</organism>
<name>A0A917AA30_9RHOB</name>
<protein>
    <recommendedName>
        <fullName evidence="3">Glycosyltransferase</fullName>
    </recommendedName>
</protein>
<dbReference type="AlphaFoldDB" id="A0A917AA30"/>
<evidence type="ECO:0008006" key="3">
    <source>
        <dbReference type="Google" id="ProtNLM"/>
    </source>
</evidence>